<dbReference type="EMBL" id="VSRR010066186">
    <property type="protein sequence ID" value="MPC84711.1"/>
    <property type="molecule type" value="Genomic_DNA"/>
</dbReference>
<evidence type="ECO:0000313" key="2">
    <source>
        <dbReference type="Proteomes" id="UP000324222"/>
    </source>
</evidence>
<name>A0A5B7IGZ7_PORTR</name>
<sequence length="43" mass="4855">MRILPESVLTRPTRLHSQQADRLGAIIPHPDHQDNQETKIAGN</sequence>
<dbReference type="AlphaFoldDB" id="A0A5B7IGZ7"/>
<evidence type="ECO:0000313" key="1">
    <source>
        <dbReference type="EMBL" id="MPC84711.1"/>
    </source>
</evidence>
<proteinExistence type="predicted"/>
<reference evidence="1 2" key="1">
    <citation type="submission" date="2019-05" db="EMBL/GenBank/DDBJ databases">
        <title>Another draft genome of Portunus trituberculatus and its Hox gene families provides insights of decapod evolution.</title>
        <authorList>
            <person name="Jeong J.-H."/>
            <person name="Song I."/>
            <person name="Kim S."/>
            <person name="Choi T."/>
            <person name="Kim D."/>
            <person name="Ryu S."/>
            <person name="Kim W."/>
        </authorList>
    </citation>
    <scope>NUCLEOTIDE SEQUENCE [LARGE SCALE GENOMIC DNA]</scope>
    <source>
        <tissue evidence="1">Muscle</tissue>
    </source>
</reference>
<organism evidence="1 2">
    <name type="scientific">Portunus trituberculatus</name>
    <name type="common">Swimming crab</name>
    <name type="synonym">Neptunus trituberculatus</name>
    <dbReference type="NCBI Taxonomy" id="210409"/>
    <lineage>
        <taxon>Eukaryota</taxon>
        <taxon>Metazoa</taxon>
        <taxon>Ecdysozoa</taxon>
        <taxon>Arthropoda</taxon>
        <taxon>Crustacea</taxon>
        <taxon>Multicrustacea</taxon>
        <taxon>Malacostraca</taxon>
        <taxon>Eumalacostraca</taxon>
        <taxon>Eucarida</taxon>
        <taxon>Decapoda</taxon>
        <taxon>Pleocyemata</taxon>
        <taxon>Brachyura</taxon>
        <taxon>Eubrachyura</taxon>
        <taxon>Portunoidea</taxon>
        <taxon>Portunidae</taxon>
        <taxon>Portuninae</taxon>
        <taxon>Portunus</taxon>
    </lineage>
</organism>
<protein>
    <submittedName>
        <fullName evidence="1">Uncharacterized protein</fullName>
    </submittedName>
</protein>
<accession>A0A5B7IGZ7</accession>
<keyword evidence="2" id="KW-1185">Reference proteome</keyword>
<comment type="caution">
    <text evidence="1">The sequence shown here is derived from an EMBL/GenBank/DDBJ whole genome shotgun (WGS) entry which is preliminary data.</text>
</comment>
<gene>
    <name evidence="1" type="ORF">E2C01_079458</name>
</gene>
<dbReference type="Proteomes" id="UP000324222">
    <property type="component" value="Unassembled WGS sequence"/>
</dbReference>